<dbReference type="EMBL" id="LT906555">
    <property type="protein sequence ID" value="SNW62367.1"/>
    <property type="molecule type" value="Genomic_DNA"/>
</dbReference>
<reference evidence="1" key="1">
    <citation type="submission" date="2017-08" db="EMBL/GenBank/DDBJ databases">
        <authorList>
            <consortium name="Urmite Genomes"/>
        </authorList>
    </citation>
    <scope>NUCLEOTIDE SEQUENCE [LARGE SCALE GENOMIC DNA]</scope>
    <source>
        <strain evidence="1">IHUMI-LCC2</strain>
    </source>
</reference>
<dbReference type="Proteomes" id="UP000236316">
    <property type="component" value="Segment"/>
</dbReference>
<sequence length="201" mass="23612">MEPLMVVMASALIGKGMYNRRAEKLHRQKIFTFKTSKSDEISVNNKEDYVIEYKCGTQKTKIIKYYDYRHDAAKSEYRWNNVVDIIKSPLLNKWDIPKMFVFTDKNMDVKILPYTDAINYSMKKYYHDISVCEFTSSNIMIKEKDQDNLYAYGRNIDGKFKASMVSDNQEYLLDRIVDKCYIPYIISGCGLLSISGLLHYF</sequence>
<proteinExistence type="predicted"/>
<keyword evidence="1" id="KW-0812">Transmembrane</keyword>
<protein>
    <submittedName>
        <fullName evidence="1">Transmembrane domain-containing protein</fullName>
    </submittedName>
</protein>
<gene>
    <name evidence="1" type="ORF">ORPV_463</name>
</gene>
<name>A0A2I2L4B6_9VIRU</name>
<keyword evidence="1" id="KW-0472">Membrane</keyword>
<dbReference type="GeneID" id="35382254"/>
<organism evidence="1">
    <name type="scientific">Orpheovirus IHUMI-LCC2</name>
    <dbReference type="NCBI Taxonomy" id="2023057"/>
    <lineage>
        <taxon>Viruses</taxon>
        <taxon>Varidnaviria</taxon>
        <taxon>Bamfordvirae</taxon>
        <taxon>Nucleocytoviricota</taxon>
        <taxon>Megaviricetes</taxon>
        <taxon>Pimascovirales</taxon>
        <taxon>Ocovirineae</taxon>
        <taxon>Orpheoviridae</taxon>
        <taxon>Alphaorpheovirus</taxon>
        <taxon>Alphaorpheovirus massiliense</taxon>
    </lineage>
</organism>
<dbReference type="RefSeq" id="YP_009448669.1">
    <property type="nucleotide sequence ID" value="NC_036594.1"/>
</dbReference>
<evidence type="ECO:0000313" key="1">
    <source>
        <dbReference type="EMBL" id="SNW62367.1"/>
    </source>
</evidence>
<keyword evidence="2" id="KW-1185">Reference proteome</keyword>
<accession>A0A2I2L4B6</accession>
<dbReference type="KEGG" id="vg:35382254"/>
<evidence type="ECO:0000313" key="2">
    <source>
        <dbReference type="Proteomes" id="UP000236316"/>
    </source>
</evidence>